<dbReference type="Gene3D" id="3.10.310.30">
    <property type="match status" value="1"/>
</dbReference>
<dbReference type="PANTHER" id="PTHR30255:SF2">
    <property type="entry name" value="SINGLE-STRANDED-DNA-SPECIFIC EXONUCLEASE RECJ"/>
    <property type="match status" value="1"/>
</dbReference>
<dbReference type="AlphaFoldDB" id="A0A5J4L138"/>
<dbReference type="EMBL" id="BLAB01000001">
    <property type="protein sequence ID" value="GER93935.1"/>
    <property type="molecule type" value="Genomic_DNA"/>
</dbReference>
<evidence type="ECO:0000256" key="4">
    <source>
        <dbReference type="ARBA" id="ARBA00022801"/>
    </source>
</evidence>
<accession>A0A5J4L138</accession>
<dbReference type="PANTHER" id="PTHR30255">
    <property type="entry name" value="SINGLE-STRANDED-DNA-SPECIFIC EXONUCLEASE RECJ"/>
    <property type="match status" value="1"/>
</dbReference>
<proteinExistence type="inferred from homology"/>
<feature type="domain" description="DHHA1" evidence="7">
    <location>
        <begin position="362"/>
        <end position="452"/>
    </location>
</feature>
<dbReference type="InterPro" id="IPR001667">
    <property type="entry name" value="DDH_dom"/>
</dbReference>
<dbReference type="Pfam" id="PF01368">
    <property type="entry name" value="DHH"/>
    <property type="match status" value="1"/>
</dbReference>
<dbReference type="InterPro" id="IPR041122">
    <property type="entry name" value="RecJ_OB"/>
</dbReference>
<dbReference type="InterPro" id="IPR038763">
    <property type="entry name" value="DHH_sf"/>
</dbReference>
<evidence type="ECO:0000259" key="7">
    <source>
        <dbReference type="Pfam" id="PF02272"/>
    </source>
</evidence>
<dbReference type="GO" id="GO:0008409">
    <property type="term" value="F:5'-3' exonuclease activity"/>
    <property type="evidence" value="ECO:0007669"/>
    <property type="project" value="InterPro"/>
</dbReference>
<evidence type="ECO:0000256" key="2">
    <source>
        <dbReference type="ARBA" id="ARBA00019841"/>
    </source>
</evidence>
<evidence type="ECO:0000256" key="1">
    <source>
        <dbReference type="ARBA" id="ARBA00005915"/>
    </source>
</evidence>
<dbReference type="InterPro" id="IPR003156">
    <property type="entry name" value="DHHA1_dom"/>
</dbReference>
<dbReference type="GO" id="GO:0006281">
    <property type="term" value="P:DNA repair"/>
    <property type="evidence" value="ECO:0007669"/>
    <property type="project" value="InterPro"/>
</dbReference>
<sequence length="576" mass="63355">MRVKKWLVNRTNPEYVDYISRIAGVSPAFAQVLINRGIKTPESLHAFLNPVVDKLSDSFELPHIKIAMDRIKEAKKNGERVLIHGDYDADGVTATAIMVEGLKKIGIDVHYFIPNRVEHGYGFGSAGVEKAKEIGAKLIITVDCGITSFDAVSAAKSLGIDVVITDHHEPAKKAIGNGQEAIGEYELPDALAIINPKLLNSSLVTHHLSLLSGAGVAFKFITALFENNIDDVYDLFDLAAIGTAADVVPVIGDNRIILKEGIKLIRSGQRPGIRALKDASGIRADFFKTSLLYYILIPRINAPGRMSDANNVVRLLTTKLDAEAEELAMWLQDMNCKRQEIEESVYKEALKMLEKTEVAGAIVLASEGWHHGVVGIVASRIAEQYYRPTFILSIENGIAKGSARSIPPFDIHYALTCCRDILKRFGGHKQAAGLSLLSDDIEKFSSVISEIVINNLSEDDFVPVLNIDASVDMSDISIELIDEISRLEPFGYGNEEPLFGAKGLEVIQPRIVGNNHLKMHLRQNGRRIDSIGFDFGELLDTVESHSLIDAVFLPIINEWDGGRYLQLNLKAIRPSV</sequence>
<reference evidence="9" key="1">
    <citation type="submission" date="2019-10" db="EMBL/GenBank/DDBJ databases">
        <title>Metagenomic sequencing of thiosulfate-disproportionating enrichment culture.</title>
        <authorList>
            <person name="Umezawa K."/>
            <person name="Kojima H."/>
            <person name="Fukui M."/>
        </authorList>
    </citation>
    <scope>NUCLEOTIDE SEQUENCE</scope>
    <source>
        <strain evidence="9">45J</strain>
    </source>
</reference>
<gene>
    <name evidence="9" type="ORF">A45J_1693</name>
</gene>
<dbReference type="Pfam" id="PF02272">
    <property type="entry name" value="DHHA1"/>
    <property type="match status" value="1"/>
</dbReference>
<evidence type="ECO:0000313" key="9">
    <source>
        <dbReference type="EMBL" id="GER93935.1"/>
    </source>
</evidence>
<dbReference type="NCBIfam" id="TIGR00644">
    <property type="entry name" value="recJ"/>
    <property type="match status" value="1"/>
</dbReference>
<evidence type="ECO:0000259" key="8">
    <source>
        <dbReference type="Pfam" id="PF17768"/>
    </source>
</evidence>
<evidence type="ECO:0000256" key="5">
    <source>
        <dbReference type="ARBA" id="ARBA00022839"/>
    </source>
</evidence>
<dbReference type="InterPro" id="IPR051673">
    <property type="entry name" value="SSDNA_exonuclease_RecJ"/>
</dbReference>
<comment type="similarity">
    <text evidence="1">Belongs to the RecJ family.</text>
</comment>
<dbReference type="SUPFAM" id="SSF64182">
    <property type="entry name" value="DHH phosphoesterases"/>
    <property type="match status" value="1"/>
</dbReference>
<dbReference type="GO" id="GO:0003676">
    <property type="term" value="F:nucleic acid binding"/>
    <property type="evidence" value="ECO:0007669"/>
    <property type="project" value="InterPro"/>
</dbReference>
<evidence type="ECO:0000259" key="6">
    <source>
        <dbReference type="Pfam" id="PF01368"/>
    </source>
</evidence>
<dbReference type="InterPro" id="IPR004610">
    <property type="entry name" value="RecJ"/>
</dbReference>
<organism evidence="9">
    <name type="scientific">hot springs metagenome</name>
    <dbReference type="NCBI Taxonomy" id="433727"/>
    <lineage>
        <taxon>unclassified sequences</taxon>
        <taxon>metagenomes</taxon>
        <taxon>ecological metagenomes</taxon>
    </lineage>
</organism>
<feature type="domain" description="DDH" evidence="6">
    <location>
        <begin position="80"/>
        <end position="243"/>
    </location>
</feature>
<protein>
    <recommendedName>
        <fullName evidence="2">Single-stranded-DNA-specific exonuclease RecJ</fullName>
    </recommendedName>
</protein>
<keyword evidence="5 9" id="KW-0269">Exonuclease</keyword>
<comment type="caution">
    <text evidence="9">The sequence shown here is derived from an EMBL/GenBank/DDBJ whole genome shotgun (WGS) entry which is preliminary data.</text>
</comment>
<keyword evidence="3" id="KW-0540">Nuclease</keyword>
<keyword evidence="4" id="KW-0378">Hydrolase</keyword>
<dbReference type="GO" id="GO:0006310">
    <property type="term" value="P:DNA recombination"/>
    <property type="evidence" value="ECO:0007669"/>
    <property type="project" value="InterPro"/>
</dbReference>
<dbReference type="Pfam" id="PF17768">
    <property type="entry name" value="RecJ_OB"/>
    <property type="match status" value="1"/>
</dbReference>
<feature type="domain" description="RecJ OB" evidence="8">
    <location>
        <begin position="467"/>
        <end position="570"/>
    </location>
</feature>
<evidence type="ECO:0000256" key="3">
    <source>
        <dbReference type="ARBA" id="ARBA00022722"/>
    </source>
</evidence>
<dbReference type="Gene3D" id="3.90.1640.30">
    <property type="match status" value="1"/>
</dbReference>
<name>A0A5J4L138_9ZZZZ</name>